<dbReference type="RefSeq" id="WP_124951261.1">
    <property type="nucleotide sequence ID" value="NZ_RRCM01000001.1"/>
</dbReference>
<organism evidence="1 2">
    <name type="scientific">Lachnoanaerobaculum orale</name>
    <dbReference type="NCBI Taxonomy" id="979627"/>
    <lineage>
        <taxon>Bacteria</taxon>
        <taxon>Bacillati</taxon>
        <taxon>Bacillota</taxon>
        <taxon>Clostridia</taxon>
        <taxon>Lachnospirales</taxon>
        <taxon>Lachnospiraceae</taxon>
        <taxon>Lachnoanaerobaculum</taxon>
    </lineage>
</organism>
<accession>A0A3P3Q4A9</accession>
<reference evidence="1 2" key="1">
    <citation type="submission" date="2018-11" db="EMBL/GenBank/DDBJ databases">
        <title>Genome sequencing of Lachnoanaerobaculum orale DSM 24553T.</title>
        <authorList>
            <person name="Kook J.-K."/>
            <person name="Park S.-N."/>
            <person name="Lim Y.K."/>
        </authorList>
    </citation>
    <scope>NUCLEOTIDE SEQUENCE [LARGE SCALE GENOMIC DNA]</scope>
    <source>
        <strain evidence="1 2">DSM 24553</strain>
    </source>
</reference>
<dbReference type="EMBL" id="RRCM01000001">
    <property type="protein sequence ID" value="RRJ16092.1"/>
    <property type="molecule type" value="Genomic_DNA"/>
</dbReference>
<evidence type="ECO:0000313" key="2">
    <source>
        <dbReference type="Proteomes" id="UP000276982"/>
    </source>
</evidence>
<keyword evidence="2" id="KW-1185">Reference proteome</keyword>
<name>A0A3P3Q4A9_9FIRM</name>
<dbReference type="AlphaFoldDB" id="A0A3P3Q4A9"/>
<dbReference type="Proteomes" id="UP000276982">
    <property type="component" value="Unassembled WGS sequence"/>
</dbReference>
<gene>
    <name evidence="1" type="ORF">EHW90_03510</name>
</gene>
<sequence>MICEGRILEKFEERNIFVDDRMREILDAMNYHRIVTIDKRDGSLILSKEDNEYDFFDEEDSAPMIQIDAYVGIKEVFTRKSRKNELVTFFRFPDMIGKELIILEIVHRYMEKYPNSAFYIDNGHTFRKHHIDAIYNMPEPDAEWIYKSPDMYKKG</sequence>
<comment type="caution">
    <text evidence="1">The sequence shown here is derived from an EMBL/GenBank/DDBJ whole genome shotgun (WGS) entry which is preliminary data.</text>
</comment>
<proteinExistence type="predicted"/>
<protein>
    <submittedName>
        <fullName evidence="1">Uncharacterized protein</fullName>
    </submittedName>
</protein>
<evidence type="ECO:0000313" key="1">
    <source>
        <dbReference type="EMBL" id="RRJ16092.1"/>
    </source>
</evidence>